<organism evidence="9">
    <name type="scientific">Schizophyllum commune (strain H4-8 / FGSC 9210)</name>
    <name type="common">Split gill fungus</name>
    <dbReference type="NCBI Taxonomy" id="578458"/>
    <lineage>
        <taxon>Eukaryota</taxon>
        <taxon>Fungi</taxon>
        <taxon>Dikarya</taxon>
        <taxon>Basidiomycota</taxon>
        <taxon>Agaricomycotina</taxon>
        <taxon>Agaricomycetes</taxon>
        <taxon>Agaricomycetidae</taxon>
        <taxon>Agaricales</taxon>
        <taxon>Schizophyllaceae</taxon>
        <taxon>Schizophyllum</taxon>
    </lineage>
</organism>
<accession>D8QI83</accession>
<dbReference type="GO" id="GO:0003677">
    <property type="term" value="F:DNA binding"/>
    <property type="evidence" value="ECO:0007669"/>
    <property type="project" value="UniProtKB-KW"/>
</dbReference>
<dbReference type="AlphaFoldDB" id="D8QI83"/>
<sequence length="160" mass="17241">MTIPITIGSSSEYSPLPSGLARISHNEVVLVELQGALEVESREARERDGRLIGRFGIDENGTRATLFIGHHLLEGKVAQMPKPFAVMQRKSAPASRRSALSGGEAGGDNDDAMDLDTSADDTSAQDNVSWEIIAVVKRKIVFSKRPMPIVGRTAQKTAGR</sequence>
<evidence type="ECO:0000256" key="4">
    <source>
        <dbReference type="ARBA" id="ARBA00023242"/>
    </source>
</evidence>
<dbReference type="KEGG" id="scm:SCHCO_02519461"/>
<keyword evidence="5" id="KW-0131">Cell cycle</keyword>
<dbReference type="FunCoup" id="D8QI83">
    <property type="interactions" value="27"/>
</dbReference>
<evidence type="ECO:0000256" key="5">
    <source>
        <dbReference type="ARBA" id="ARBA00023306"/>
    </source>
</evidence>
<evidence type="ECO:0000256" key="7">
    <source>
        <dbReference type="SAM" id="MobiDB-lite"/>
    </source>
</evidence>
<comment type="subcellular location">
    <subcellularLocation>
        <location evidence="1">Nucleus</location>
    </subcellularLocation>
</comment>
<gene>
    <name evidence="8" type="ORF">SCHCODRAFT_61571</name>
</gene>
<dbReference type="EMBL" id="GL377313">
    <property type="protein sequence ID" value="EFI92186.1"/>
    <property type="molecule type" value="Genomic_DNA"/>
</dbReference>
<dbReference type="Proteomes" id="UP000007431">
    <property type="component" value="Unassembled WGS sequence"/>
</dbReference>
<protein>
    <recommendedName>
        <fullName evidence="10">Chromosome transmission fidelity protein 8</fullName>
    </recommendedName>
</protein>
<dbReference type="STRING" id="578458.D8QI83"/>
<keyword evidence="9" id="KW-1185">Reference proteome</keyword>
<dbReference type="PANTHER" id="PTHR28605">
    <property type="entry name" value="CTF8, CHROMOSOME TRANSMISSION FIDELITY FACTOR 8 HOMOLOG (S. CEREVISIAE)"/>
    <property type="match status" value="1"/>
</dbReference>
<keyword evidence="3" id="KW-0238">DNA-binding</keyword>
<dbReference type="RefSeq" id="XP_003027089.1">
    <property type="nucleotide sequence ID" value="XM_003027043.1"/>
</dbReference>
<dbReference type="VEuPathDB" id="FungiDB:SCHCODRAFT_02519461"/>
<keyword evidence="2" id="KW-0235">DNA replication</keyword>
<evidence type="ECO:0008006" key="10">
    <source>
        <dbReference type="Google" id="ProtNLM"/>
    </source>
</evidence>
<dbReference type="eggNOG" id="ENOG502SBIQ">
    <property type="taxonomic scope" value="Eukaryota"/>
</dbReference>
<name>D8QI83_SCHCM</name>
<dbReference type="HOGENOM" id="CLU_066293_2_1_1"/>
<dbReference type="GO" id="GO:0007064">
    <property type="term" value="P:mitotic sister chromatid cohesion"/>
    <property type="evidence" value="ECO:0007669"/>
    <property type="project" value="InterPro"/>
</dbReference>
<evidence type="ECO:0000256" key="3">
    <source>
        <dbReference type="ARBA" id="ARBA00023125"/>
    </source>
</evidence>
<evidence type="ECO:0000313" key="9">
    <source>
        <dbReference type="Proteomes" id="UP000007431"/>
    </source>
</evidence>
<reference evidence="8 9" key="1">
    <citation type="journal article" date="2010" name="Nat. Biotechnol.">
        <title>Genome sequence of the model mushroom Schizophyllum commune.</title>
        <authorList>
            <person name="Ohm R.A."/>
            <person name="de Jong J.F."/>
            <person name="Lugones L.G."/>
            <person name="Aerts A."/>
            <person name="Kothe E."/>
            <person name="Stajich J.E."/>
            <person name="de Vries R.P."/>
            <person name="Record E."/>
            <person name="Levasseur A."/>
            <person name="Baker S.E."/>
            <person name="Bartholomew K.A."/>
            <person name="Coutinho P.M."/>
            <person name="Erdmann S."/>
            <person name="Fowler T.J."/>
            <person name="Gathman A.C."/>
            <person name="Lombard V."/>
            <person name="Henrissat B."/>
            <person name="Knabe N."/>
            <person name="Kuees U."/>
            <person name="Lilly W.W."/>
            <person name="Lindquist E."/>
            <person name="Lucas S."/>
            <person name="Magnuson J.K."/>
            <person name="Piumi F."/>
            <person name="Raudaskoski M."/>
            <person name="Salamov A."/>
            <person name="Schmutz J."/>
            <person name="Schwarze F.W.M.R."/>
            <person name="vanKuyk P.A."/>
            <person name="Horton J.S."/>
            <person name="Grigoriev I.V."/>
            <person name="Woesten H.A.B."/>
        </authorList>
    </citation>
    <scope>NUCLEOTIDE SEQUENCE [LARGE SCALE GENOMIC DNA]</scope>
    <source>
        <strain evidence="9">H4-8 / FGSC 9210</strain>
    </source>
</reference>
<evidence type="ECO:0000256" key="1">
    <source>
        <dbReference type="ARBA" id="ARBA00004123"/>
    </source>
</evidence>
<dbReference type="InterPro" id="IPR018607">
    <property type="entry name" value="Ctf8"/>
</dbReference>
<dbReference type="InParanoid" id="D8QI83"/>
<evidence type="ECO:0000313" key="8">
    <source>
        <dbReference type="EMBL" id="EFI92186.1"/>
    </source>
</evidence>
<dbReference type="OrthoDB" id="121932at2759"/>
<keyword evidence="4" id="KW-0539">Nucleus</keyword>
<dbReference type="PANTHER" id="PTHR28605:SF1">
    <property type="entry name" value="CHROMOSOME TRANSMISSION FIDELITY FACTOR 8"/>
    <property type="match status" value="1"/>
</dbReference>
<proteinExistence type="inferred from homology"/>
<evidence type="ECO:0000256" key="2">
    <source>
        <dbReference type="ARBA" id="ARBA00022705"/>
    </source>
</evidence>
<dbReference type="OMA" id="KMVFAKR"/>
<dbReference type="GeneID" id="9593579"/>
<dbReference type="GO" id="GO:0031390">
    <property type="term" value="C:Ctf18 RFC-like complex"/>
    <property type="evidence" value="ECO:0007669"/>
    <property type="project" value="InterPro"/>
</dbReference>
<feature type="region of interest" description="Disordered" evidence="7">
    <location>
        <begin position="87"/>
        <end position="122"/>
    </location>
</feature>
<comment type="similarity">
    <text evidence="6">Belongs to the CTF8 family.</text>
</comment>
<feature type="compositionally biased region" description="Acidic residues" evidence="7">
    <location>
        <begin position="107"/>
        <end position="119"/>
    </location>
</feature>
<dbReference type="Pfam" id="PF09696">
    <property type="entry name" value="Ctf8"/>
    <property type="match status" value="1"/>
</dbReference>
<evidence type="ECO:0000256" key="6">
    <source>
        <dbReference type="ARBA" id="ARBA00038447"/>
    </source>
</evidence>
<dbReference type="GO" id="GO:0006260">
    <property type="term" value="P:DNA replication"/>
    <property type="evidence" value="ECO:0007669"/>
    <property type="project" value="UniProtKB-KW"/>
</dbReference>